<dbReference type="SUPFAM" id="SSF55961">
    <property type="entry name" value="Bet v1-like"/>
    <property type="match status" value="1"/>
</dbReference>
<evidence type="ECO:0000313" key="2">
    <source>
        <dbReference type="Proteomes" id="UP001201161"/>
    </source>
</evidence>
<name>A0ABS9H778_9ACTN</name>
<accession>A0ABS9H778</accession>
<sequence>MPTIDRTITVPGGAEEVFAYLSDFTTTEEWDPPTQTTDLVSGDGGVGTRYRNVSKFLGRETETVYTVVTLDAPRRLELEGDASSMRLHDTITVEQKGDDVQVSYRAEFHPEGAARLATPLLPPALKALGDAAAEQMEECLRRLPGASARAS</sequence>
<dbReference type="InterPro" id="IPR023393">
    <property type="entry name" value="START-like_dom_sf"/>
</dbReference>
<dbReference type="Pfam" id="PF10604">
    <property type="entry name" value="Polyketide_cyc2"/>
    <property type="match status" value="1"/>
</dbReference>
<reference evidence="1 2" key="1">
    <citation type="submission" date="2022-01" db="EMBL/GenBank/DDBJ databases">
        <title>Nocardioides sp. nov., an actinomycete isolated from mining soil.</title>
        <authorList>
            <person name="Liu L."/>
        </authorList>
    </citation>
    <scope>NUCLEOTIDE SEQUENCE [LARGE SCALE GENOMIC DNA]</scope>
    <source>
        <strain evidence="1 2">KLBMP 9356</strain>
    </source>
</reference>
<dbReference type="InterPro" id="IPR019587">
    <property type="entry name" value="Polyketide_cyclase/dehydratase"/>
</dbReference>
<organism evidence="1 2">
    <name type="scientific">Nocardioides potassii</name>
    <dbReference type="NCBI Taxonomy" id="2911371"/>
    <lineage>
        <taxon>Bacteria</taxon>
        <taxon>Bacillati</taxon>
        <taxon>Actinomycetota</taxon>
        <taxon>Actinomycetes</taxon>
        <taxon>Propionibacteriales</taxon>
        <taxon>Nocardioidaceae</taxon>
        <taxon>Nocardioides</taxon>
    </lineage>
</organism>
<dbReference type="RefSeq" id="WP_236398063.1">
    <property type="nucleotide sequence ID" value="NZ_JAKJHZ010000003.1"/>
</dbReference>
<comment type="caution">
    <text evidence="1">The sequence shown here is derived from an EMBL/GenBank/DDBJ whole genome shotgun (WGS) entry which is preliminary data.</text>
</comment>
<dbReference type="EMBL" id="JAKJHZ010000003">
    <property type="protein sequence ID" value="MCF6376304.1"/>
    <property type="molecule type" value="Genomic_DNA"/>
</dbReference>
<dbReference type="Gene3D" id="3.30.530.20">
    <property type="match status" value="1"/>
</dbReference>
<gene>
    <name evidence="1" type="ORF">L2K70_01660</name>
</gene>
<dbReference type="Proteomes" id="UP001201161">
    <property type="component" value="Unassembled WGS sequence"/>
</dbReference>
<keyword evidence="2" id="KW-1185">Reference proteome</keyword>
<proteinExistence type="predicted"/>
<evidence type="ECO:0000313" key="1">
    <source>
        <dbReference type="EMBL" id="MCF6376304.1"/>
    </source>
</evidence>
<protein>
    <submittedName>
        <fullName evidence="1">SRPBCC family protein</fullName>
    </submittedName>
</protein>